<dbReference type="OrthoDB" id="420187at2759"/>
<dbReference type="InterPro" id="IPR000626">
    <property type="entry name" value="Ubiquitin-like_dom"/>
</dbReference>
<dbReference type="InterPro" id="IPR038765">
    <property type="entry name" value="Papain-like_cys_pep_sf"/>
</dbReference>
<feature type="region of interest" description="Disordered" evidence="1">
    <location>
        <begin position="97"/>
        <end position="130"/>
    </location>
</feature>
<dbReference type="GO" id="GO:0004843">
    <property type="term" value="F:cysteine-type deubiquitinase activity"/>
    <property type="evidence" value="ECO:0007669"/>
    <property type="project" value="InterPro"/>
</dbReference>
<feature type="compositionally biased region" description="Basic residues" evidence="1">
    <location>
        <begin position="107"/>
        <end position="118"/>
    </location>
</feature>
<reference evidence="4" key="1">
    <citation type="submission" date="2021-06" db="EMBL/GenBank/DDBJ databases">
        <authorList>
            <person name="Kallberg Y."/>
            <person name="Tangrot J."/>
            <person name="Rosling A."/>
        </authorList>
    </citation>
    <scope>NUCLEOTIDE SEQUENCE</scope>
    <source>
        <strain evidence="4">AZ414A</strain>
    </source>
</reference>
<dbReference type="InterPro" id="IPR001394">
    <property type="entry name" value="Peptidase_C19_UCH"/>
</dbReference>
<comment type="caution">
    <text evidence="4">The sequence shown here is derived from an EMBL/GenBank/DDBJ whole genome shotgun (WGS) entry which is preliminary data.</text>
</comment>
<dbReference type="Pfam" id="PF00240">
    <property type="entry name" value="ubiquitin"/>
    <property type="match status" value="1"/>
</dbReference>
<dbReference type="Gene3D" id="3.10.20.90">
    <property type="entry name" value="Phosphatidylinositol 3-kinase Catalytic Subunit, Chain A, domain 1"/>
    <property type="match status" value="1"/>
</dbReference>
<dbReference type="CDD" id="cd17039">
    <property type="entry name" value="Ubl_ubiquitin_like"/>
    <property type="match status" value="1"/>
</dbReference>
<organism evidence="4 5">
    <name type="scientific">Diversispora eburnea</name>
    <dbReference type="NCBI Taxonomy" id="1213867"/>
    <lineage>
        <taxon>Eukaryota</taxon>
        <taxon>Fungi</taxon>
        <taxon>Fungi incertae sedis</taxon>
        <taxon>Mucoromycota</taxon>
        <taxon>Glomeromycotina</taxon>
        <taxon>Glomeromycetes</taxon>
        <taxon>Diversisporales</taxon>
        <taxon>Diversisporaceae</taxon>
        <taxon>Diversispora</taxon>
    </lineage>
</organism>
<name>A0A9N8V6N4_9GLOM</name>
<evidence type="ECO:0000313" key="4">
    <source>
        <dbReference type="EMBL" id="CAG8436597.1"/>
    </source>
</evidence>
<dbReference type="FunFam" id="3.90.70.10:FF:000022">
    <property type="entry name" value="Ubiquitin carboxyl-terminal hydrolase 24"/>
    <property type="match status" value="1"/>
</dbReference>
<dbReference type="PROSITE" id="PS00972">
    <property type="entry name" value="USP_1"/>
    <property type="match status" value="1"/>
</dbReference>
<dbReference type="SMART" id="SM00213">
    <property type="entry name" value="UBQ"/>
    <property type="match status" value="1"/>
</dbReference>
<dbReference type="InterPro" id="IPR016024">
    <property type="entry name" value="ARM-type_fold"/>
</dbReference>
<dbReference type="SUPFAM" id="SSF54001">
    <property type="entry name" value="Cysteine proteinases"/>
    <property type="match status" value="1"/>
</dbReference>
<dbReference type="PANTHER" id="PTHR24006">
    <property type="entry name" value="UBIQUITIN CARBOXYL-TERMINAL HYDROLASE"/>
    <property type="match status" value="1"/>
</dbReference>
<evidence type="ECO:0000259" key="2">
    <source>
        <dbReference type="PROSITE" id="PS50053"/>
    </source>
</evidence>
<dbReference type="CDD" id="cd02659">
    <property type="entry name" value="peptidase_C19C"/>
    <property type="match status" value="1"/>
</dbReference>
<evidence type="ECO:0000256" key="1">
    <source>
        <dbReference type="SAM" id="MobiDB-lite"/>
    </source>
</evidence>
<dbReference type="SUPFAM" id="SSF54236">
    <property type="entry name" value="Ubiquitin-like"/>
    <property type="match status" value="1"/>
</dbReference>
<proteinExistence type="predicted"/>
<dbReference type="Gene3D" id="3.90.70.10">
    <property type="entry name" value="Cysteine proteinases"/>
    <property type="match status" value="1"/>
</dbReference>
<dbReference type="InterPro" id="IPR029071">
    <property type="entry name" value="Ubiquitin-like_domsf"/>
</dbReference>
<dbReference type="InterPro" id="IPR050164">
    <property type="entry name" value="Peptidase_C19"/>
</dbReference>
<gene>
    <name evidence="4" type="ORF">DEBURN_LOCUS1039</name>
</gene>
<evidence type="ECO:0000313" key="5">
    <source>
        <dbReference type="Proteomes" id="UP000789706"/>
    </source>
</evidence>
<dbReference type="PROSITE" id="PS50053">
    <property type="entry name" value="UBIQUITIN_2"/>
    <property type="match status" value="1"/>
</dbReference>
<dbReference type="GO" id="GO:0005829">
    <property type="term" value="C:cytosol"/>
    <property type="evidence" value="ECO:0007669"/>
    <property type="project" value="TreeGrafter"/>
</dbReference>
<feature type="compositionally biased region" description="Basic and acidic residues" evidence="1">
    <location>
        <begin position="25"/>
        <end position="37"/>
    </location>
</feature>
<protein>
    <submittedName>
        <fullName evidence="4">9374_t:CDS:1</fullName>
    </submittedName>
</protein>
<feature type="region of interest" description="Disordered" evidence="1">
    <location>
        <begin position="1"/>
        <end position="68"/>
    </location>
</feature>
<evidence type="ECO:0000259" key="3">
    <source>
        <dbReference type="PROSITE" id="PS50235"/>
    </source>
</evidence>
<dbReference type="InterPro" id="IPR018200">
    <property type="entry name" value="USP_CS"/>
</dbReference>
<dbReference type="Pfam" id="PF00443">
    <property type="entry name" value="UCH"/>
    <property type="match status" value="1"/>
</dbReference>
<dbReference type="GO" id="GO:0005634">
    <property type="term" value="C:nucleus"/>
    <property type="evidence" value="ECO:0007669"/>
    <property type="project" value="TreeGrafter"/>
</dbReference>
<dbReference type="GO" id="GO:0016579">
    <property type="term" value="P:protein deubiquitination"/>
    <property type="evidence" value="ECO:0007669"/>
    <property type="project" value="InterPro"/>
</dbReference>
<dbReference type="Pfam" id="PF12030">
    <property type="entry name" value="DUF3517"/>
    <property type="match status" value="1"/>
</dbReference>
<feature type="domain" description="Ubiquitin-like" evidence="2">
    <location>
        <begin position="1051"/>
        <end position="1130"/>
    </location>
</feature>
<sequence length="3031" mass="349748">MSQQLPIDEETLQQEDLNGQELQEGVEKQGSEGKNNELIEAEMDNTLVDPDVVISDKDNVSSKDLVCRQSSKNLTKPITHVSHRDHEQRPKKRIALASEASRQQQHSSHRGRQRRRHSQASALSSRRRSSKEDEHIINWDDYFTQLKEAPNPSKTVNKLNEYIDAFLRGQSNSDSNKPIIDALNREWYPTVTSAQGNLLAGTIYQFFIKVLEIAIRLIMDPENMNTAGEEFPLSEIMQDAVARILGDEHASFYRRFDGRFDSRRLDVGVNTVMMGIVGETDEIVEYDDNTSDIIGMEQLEPRISQYQYEAIQSFVNSRGLEAVLRALGYTEEPRQQRNSAHPFNNLDLKDVHGVIRMIHKVTQCVQVQIINIPEELLIRQEKKIIPNIVNMVTSMILNLPSSVSGTIRDIERNYQPMLSSDEDEDEDSDYILYQEIPDEQQVIKSSVLKIDIAARLLKTSRLDLRLTGLNEIKDALILGLKQARVLKRSRRRGNNRKRSLSIDGDDDSIQLDEENASDKIHRVLNEKLREYGILEYIFGSNIHLEIIQRCTDILTFLIHTRSLTSHELDIIWAPVDGNQHRSIVHGVCQVIIEISEQLNQQQRDYLFQKLMKMPMSFIETQTFTLIKTLVQATMNSVRLSGMSSNHISFEAHRLLWRILCDSSVPIPILMNSEILSPTVGGSNTAISTIDQEIAQAACQILTNLLQGDTSTEDRNRLLILCIDCLKRHDPGTMWALRILTRIISPPFPIQPLSTSELTSYDLPQLFLNDLEHWTRTVKNCSYRSGNSFSMDLDRSSPILSPSMSINLSPSRAAILRDQLVSRLQFLQWVANHESVKFFKSTDQTDVIWQCLIADPIGKQEQDEAFSYLDNIIDYNFFISHFFDNCLPKLDVRYFSDQAFKYAKNCLLKVNTNNARLRSTSSSTQSQSQLSILVQGDLIGIDLIWDIALRAEEEAVGKEAILFLTDKKLENHNILARQHREALVDKCVSHLFSAANGLSQSLDFSTANNKIRCLQVLKSFMDQFDSKYSNYQLEKRPIKRHGMLNDAEWITIKVNVTNVASRGFELQIHPLETVLSLRQKIASRVGVSRPGNIRLITSGKELPNESNTMSLKKLKIIDRQVFMVMKRNTDGKNGQDSDKIELPLDEEITESDLPINMLSKYIDQFFSMLELDETYSSQIWDLLMRLPTNSRSLAALKSLETPVNWEEILVPRSPFRLLYALQIIDWLLRGSDEYSNSDEWSKLFVDNGGLEYLLSLLTLQESSANLKTIAHQNSVTKRACLGLLLKVISFLAVDESLVNVDVFKRFESKILIEKLLDIVGQCVDPSQKQVNEDLTIIRHSMKLLTCLCLRDETALASFINYPNLRDWLLSSLIRCQSEDARVLLEKIIFNFCQDIFNNASLKGGLVQIPLESFLELLWSFLPDAEEHVDTSKEYFELLGKLMPFSTKSAKMSLSVIYENIKQQIKLHPIKEQFNSSNEDTVIVGLIHLMKIIISEYPEFRGPPNDSLLELIFHDCLFQVPTIDHVGSILPPKCKLDVSRNAALELLNELVKDCPENFVRISELYLKQLDRGNQLNDNWNYCPKACQKAPAGYVGLQNLGATCYVNSIIQQFFMNTSFRKSLFDAPVIDDNKDESLLYQLQVVFGHLQESEKKAYEAIQFCQAYRDIDGPLNVALQMDVDEYFNGLFDRLESSVSGTPQAMLLKEHFGGTLVQQIKSRDCGHISEKEESFFAIQCEVKNKKNVEESLELYVEGELLDGDNQYFCAKCEKSVEAIKRSCIKTLPKNLIMHLKRFDFDMELLKRVKINEHFEFPTRINMEPYTLDYLIGKESGQIDELKTDIDKDQFEYELVGVLVHTGTADSGHYYSFIRERKPFLNDGHNERRWYQFNDSTVEIFDPKDIPKQCFGGPEYILQWDPAQQKNVQRMFSKQYNAYMLFYERCSDSQKDDVVTYVPNDIHSSIWEENICFLQDKNIFDPGYFNLMMQVLDSVKLDETPTIFVNGIEIDLILRSIQLGTEFVLGVLSRAKDNNSLPTCIDILKTRFQTHLSACQWFINRLIDNNLQQILMSCYVQDVREQIVELIIFVLKTLRNGNLEAYGLERITVDTNDNPDSSMIVDSTQAYMVYPTGIIALLCEAMFDLLQSAHLYWRNFEQYFYLLSYIASFGVPEKVYMIKRGFIGELIRLFLLDELSPLKNRKKRMGDKFSLPPFRYLLITVKTLLLECDVSTNVENGRNNSLQPPLKLSDQEFGLIFERKEAEDLFIFFMKQIRDVVDSSSSREIFQHFAIHNEEMSEELINQLIRAADTYTIDHIRPHLEILYSMAQIQDEITNNRVDCIIREVLKMLAKNNHSSPQVTSECLGLIEALCTSSVGAYVQQLLLTYLQEWLPDYLLLNPYETVRQRAENLFNILVLRRLEDAQGEQAKIEASLNLTKQYSMLLKLIDSVEPCWRTTYARRGAEPFGWRLSNYFKVLTQCVRSSREKEMFRPHFEKFGAMFIIIDATRIDCDVDKKEIVTYWHKVCEDYPDNVRLFISHNDLISQLHMYYVSINHTNDNIAYNQTTLPKYYGLILMGCRLSHEYHQKWMEAQNFFWALSSMVFGDFYEDHKTDELIELLRISADASPNFRIKIWDSIITSLANSAPLLRKVQLILRLYQYLNRDSIEDFINYVKDKHPDDDMMRKCLEIMHNYLNIVLQYPADEEFAANLLTFLHPNVEHEFYVKSTETLFALLKLRYTKNIAVVMLQLLIDKHSQWQRSQEGIILKFGGTRSLFFQFKLLEEDPESAGISSSLSGPSIHVYRPFMQKLKRDEIKRLQEKLYNPYLLVVEQTSITGIELEEYDKVIQLCSLIVLEMMDIDVERIFDILLEIYEKFSHNEQVKNAYSHAYFAMLVERILNSNSRVLFTLPPEKLSIFKSLVSIVTSKPDVIQPIISKHIQQLATNVKILKENLEINNLDSVNSIIQELVLILQVLVISISENDLQDDDLTRAYLESLRDISTDQVRSLIGQFEGLTNKIYSILDELLMSSQHPSYLYNNIF</sequence>
<dbReference type="EMBL" id="CAJVPK010000039">
    <property type="protein sequence ID" value="CAG8436597.1"/>
    <property type="molecule type" value="Genomic_DNA"/>
</dbReference>
<accession>A0A9N8V6N4</accession>
<dbReference type="PROSITE" id="PS50235">
    <property type="entry name" value="USP_3"/>
    <property type="match status" value="1"/>
</dbReference>
<dbReference type="InterPro" id="IPR021905">
    <property type="entry name" value="DUF3517"/>
</dbReference>
<dbReference type="SUPFAM" id="SSF48371">
    <property type="entry name" value="ARM repeat"/>
    <property type="match status" value="1"/>
</dbReference>
<dbReference type="PROSITE" id="PS00973">
    <property type="entry name" value="USP_2"/>
    <property type="match status" value="1"/>
</dbReference>
<dbReference type="InterPro" id="IPR028889">
    <property type="entry name" value="USP"/>
</dbReference>
<feature type="domain" description="USP" evidence="3">
    <location>
        <begin position="1592"/>
        <end position="1938"/>
    </location>
</feature>
<dbReference type="Proteomes" id="UP000789706">
    <property type="component" value="Unassembled WGS sequence"/>
</dbReference>
<keyword evidence="5" id="KW-1185">Reference proteome</keyword>
<dbReference type="PANTHER" id="PTHR24006:SF910">
    <property type="entry name" value="UBIQUITINYL HYDROLASE 1"/>
    <property type="match status" value="1"/>
</dbReference>